<dbReference type="AlphaFoldDB" id="A0A7W8E1Z6"/>
<dbReference type="RefSeq" id="WP_184213561.1">
    <property type="nucleotide sequence ID" value="NZ_JACHIP010000001.1"/>
</dbReference>
<dbReference type="Pfam" id="PF08811">
    <property type="entry name" value="DUF1800"/>
    <property type="match status" value="1"/>
</dbReference>
<dbReference type="InterPro" id="IPR013783">
    <property type="entry name" value="Ig-like_fold"/>
</dbReference>
<dbReference type="Proteomes" id="UP000540989">
    <property type="component" value="Unassembled WGS sequence"/>
</dbReference>
<protein>
    <submittedName>
        <fullName evidence="2">Uncharacterized protein (DUF1800 family)</fullName>
    </submittedName>
</protein>
<dbReference type="PANTHER" id="PTHR43737:SF1">
    <property type="entry name" value="DUF1501 DOMAIN-CONTAINING PROTEIN"/>
    <property type="match status" value="1"/>
</dbReference>
<organism evidence="2 3">
    <name type="scientific">Granulicella aggregans</name>
    <dbReference type="NCBI Taxonomy" id="474949"/>
    <lineage>
        <taxon>Bacteria</taxon>
        <taxon>Pseudomonadati</taxon>
        <taxon>Acidobacteriota</taxon>
        <taxon>Terriglobia</taxon>
        <taxon>Terriglobales</taxon>
        <taxon>Acidobacteriaceae</taxon>
        <taxon>Granulicella</taxon>
    </lineage>
</organism>
<dbReference type="Gene3D" id="2.60.40.10">
    <property type="entry name" value="Immunoglobulins"/>
    <property type="match status" value="1"/>
</dbReference>
<comment type="caution">
    <text evidence="2">The sequence shown here is derived from an EMBL/GenBank/DDBJ whole genome shotgun (WGS) entry which is preliminary data.</text>
</comment>
<keyword evidence="3" id="KW-1185">Reference proteome</keyword>
<dbReference type="Pfam" id="PF01833">
    <property type="entry name" value="TIG"/>
    <property type="match status" value="1"/>
</dbReference>
<dbReference type="EMBL" id="JACHIP010000001">
    <property type="protein sequence ID" value="MBB5055816.1"/>
    <property type="molecule type" value="Genomic_DNA"/>
</dbReference>
<dbReference type="PROSITE" id="PS51257">
    <property type="entry name" value="PROKAR_LIPOPROTEIN"/>
    <property type="match status" value="1"/>
</dbReference>
<name>A0A7W8E1Z6_9BACT</name>
<dbReference type="InterPro" id="IPR002909">
    <property type="entry name" value="IPT_dom"/>
</dbReference>
<reference evidence="2 3" key="1">
    <citation type="submission" date="2020-08" db="EMBL/GenBank/DDBJ databases">
        <title>Genomic Encyclopedia of Type Strains, Phase IV (KMG-V): Genome sequencing to study the core and pangenomes of soil and plant-associated prokaryotes.</title>
        <authorList>
            <person name="Whitman W."/>
        </authorList>
    </citation>
    <scope>NUCLEOTIDE SEQUENCE [LARGE SCALE GENOMIC DNA]</scope>
    <source>
        <strain evidence="2 3">M8UP14</strain>
    </source>
</reference>
<proteinExistence type="predicted"/>
<evidence type="ECO:0000313" key="2">
    <source>
        <dbReference type="EMBL" id="MBB5055816.1"/>
    </source>
</evidence>
<accession>A0A7W8E1Z6</accession>
<dbReference type="InterPro" id="IPR014917">
    <property type="entry name" value="DUF1800"/>
</dbReference>
<sequence>MLQRNFKIRSLRPLLIATLLLIAALSLSGCGTGLAPGFASYIASPTNTLRVNQTVQLANNAAFTGSPMVYSVNGVAGGNDKIGTVDSKGVYTAPAIVPIPSNTVVITAQATNYPKDTPGSVTLNVWNPIPVIAAATPANFAEGSQLVTVQGTQFVYGSQIFWNGVAVPTTYVSSTELAATFTAPTPGNYGIHVTNPDPGSAQSYELSELVKPGQVKLTMMISNETTVRVTNSIYLGVAVDGTSNTALTWKLNGMAQGNAVIGTIAPSQFGGVMYTAPAVVPTPNNIVQLTATSVDDPKVSISQNVSIFNPVPILNSATPMAFDPGPATVVLHGSAFITGATVLANGVPVPTTFNSGNQLTASLNLVDPGNLDLQVLNPSPGPATSTDLIAQINGTPTTLAVSATDASRFLEQATFGATDGDIHHLSKVGYLEWFSEQFLTQPTLHMTDVEEKLMVNNPPCAANDVTCNSALFLANLAGQNYVAQSFYQQALAGNDQLRQRMKYSLSEMFVVSSTNGAVGNMPRGTADFYDMLGKDAFGNFRQLLEDVTLHPMMGKFLSMLGNDKGDSTRDPDENYAREVMQLLTIGLYQLNPDGTQKLDATGNTIPTYSNLDVMALAKVFTGFSWGGPGDSTGTGWYNCCYYVGPGFGEDILQMQPFPSHHSTDAKSFLGVNIAAGSNPDPVGDLKIALDTLFNHPNLPPFFAKQMIQHLVTSNPSPAYVGRIAAVFIDNGQGVRGDMKTVIQAILLDDEARNAATAADNVGYGKVREPMLKYIEWARAFTAQSRDGVYNVGDVEDPVYGIGQMTLRSPSVFNWFSPGFSPPGTSIVNAGLVAPEMQITNVSTVVGYMNFMQSAINADAHNGMDVYSSYSTEVGLAATPDALLDRLSLLLMAGQMDGSLRSKIIGAISSIDVTSGDQAAIDAALLNRVKLAVYLTMASPTFNAQF</sequence>
<gene>
    <name evidence="2" type="ORF">HDF16_000485</name>
</gene>
<evidence type="ECO:0000313" key="3">
    <source>
        <dbReference type="Proteomes" id="UP000540989"/>
    </source>
</evidence>
<dbReference type="PANTHER" id="PTHR43737">
    <property type="entry name" value="BLL7424 PROTEIN"/>
    <property type="match status" value="1"/>
</dbReference>
<dbReference type="InterPro" id="IPR014756">
    <property type="entry name" value="Ig_E-set"/>
</dbReference>
<evidence type="ECO:0000259" key="1">
    <source>
        <dbReference type="Pfam" id="PF01833"/>
    </source>
</evidence>
<dbReference type="SUPFAM" id="SSF81296">
    <property type="entry name" value="E set domains"/>
    <property type="match status" value="2"/>
</dbReference>
<feature type="domain" description="IPT/TIG" evidence="1">
    <location>
        <begin position="130"/>
        <end position="199"/>
    </location>
</feature>